<dbReference type="RefSeq" id="YP_009220798.1">
    <property type="nucleotide sequence ID" value="NC_029042.1"/>
</dbReference>
<dbReference type="OrthoDB" id="3750at10239"/>
<accession>A0A0N7C9G3</accession>
<name>A0A0N7C9G3_9CAUD</name>
<evidence type="ECO:0000313" key="1">
    <source>
        <dbReference type="EMBL" id="AKJ73656.1"/>
    </source>
</evidence>
<dbReference type="EMBL" id="KR296692">
    <property type="protein sequence ID" value="AKJ73656.1"/>
    <property type="molecule type" value="Genomic_DNA"/>
</dbReference>
<reference evidence="1 2" key="1">
    <citation type="journal article" date="2016" name="Virus Genes">
        <title>Genomic characterization of Salmonella bacteriophages isolated from India.</title>
        <authorList>
            <person name="Karpe Y.A."/>
            <person name="Kanade G.D."/>
            <person name="Pingale K.D."/>
            <person name="Arankalle V.A."/>
            <person name="Banerjee K."/>
        </authorList>
    </citation>
    <scope>NUCLEOTIDE SEQUENCE [LARGE SCALE GENOMIC DNA]</scope>
</reference>
<gene>
    <name evidence="1" type="ORF">SP38_54</name>
</gene>
<dbReference type="KEGG" id="vg:26683764"/>
<keyword evidence="2" id="KW-1185">Reference proteome</keyword>
<dbReference type="GeneID" id="26683764"/>
<sequence>MIEYTPIQLGNGGGSSSSTITWVYNGGSAIGGETEITLDVVVDDVPAIDINGSRQYKNLGFTFDPLTSKITLAQELDTEDEVVVIINGTPNIYNQIDYTLREVARVTNVKDTEVVYLVLVLC</sequence>
<proteinExistence type="predicted"/>
<dbReference type="Proteomes" id="UP000201337">
    <property type="component" value="Segment"/>
</dbReference>
<protein>
    <submittedName>
        <fullName evidence="1">Uncharacterized protein</fullName>
    </submittedName>
</protein>
<evidence type="ECO:0000313" key="2">
    <source>
        <dbReference type="Proteomes" id="UP000201337"/>
    </source>
</evidence>
<organism evidence="1 2">
    <name type="scientific">Salmonella phage 38</name>
    <dbReference type="NCBI Taxonomy" id="1654891"/>
    <lineage>
        <taxon>Viruses</taxon>
        <taxon>Duplodnaviria</taxon>
        <taxon>Heunggongvirae</taxon>
        <taxon>Uroviricota</taxon>
        <taxon>Caudoviricetes</taxon>
        <taxon>Pantevenvirales</taxon>
        <taxon>Ackermannviridae</taxon>
        <taxon>Cvivirinae</taxon>
        <taxon>Kuttervirus</taxon>
        <taxon>Kuttervirus kv38</taxon>
    </lineage>
</organism>